<organism evidence="2 3">
    <name type="scientific">Microlunatus aurantiacus</name>
    <dbReference type="NCBI Taxonomy" id="446786"/>
    <lineage>
        <taxon>Bacteria</taxon>
        <taxon>Bacillati</taxon>
        <taxon>Actinomycetota</taxon>
        <taxon>Actinomycetes</taxon>
        <taxon>Propionibacteriales</taxon>
        <taxon>Propionibacteriaceae</taxon>
        <taxon>Microlunatus</taxon>
    </lineage>
</organism>
<sequence>MNKRVLNSLTELERTLVAETEKSAMATLDEDALLELHTRIRRARNKNLKIYRRQASARVADSGGRGQAFPKNQRSRDKAEIFELALARVSRRVEVLAERSAAELKAERLAAARKRPSDPKNGKAPKGGSKAKADRAGTGADTSAVRRAKATKTTGGKKRDASTRAKGARRQAKRDSR</sequence>
<keyword evidence="3" id="KW-1185">Reference proteome</keyword>
<evidence type="ECO:0000256" key="1">
    <source>
        <dbReference type="SAM" id="MobiDB-lite"/>
    </source>
</evidence>
<evidence type="ECO:0000313" key="2">
    <source>
        <dbReference type="EMBL" id="GAA3697565.1"/>
    </source>
</evidence>
<feature type="compositionally biased region" description="Basic residues" evidence="1">
    <location>
        <begin position="166"/>
        <end position="177"/>
    </location>
</feature>
<feature type="region of interest" description="Disordered" evidence="1">
    <location>
        <begin position="57"/>
        <end position="77"/>
    </location>
</feature>
<name>A0ABP7D0D6_9ACTN</name>
<feature type="compositionally biased region" description="Basic and acidic residues" evidence="1">
    <location>
        <begin position="107"/>
        <end position="121"/>
    </location>
</feature>
<accession>A0ABP7D0D6</accession>
<protein>
    <recommendedName>
        <fullName evidence="4">50S ribosomal protein L29</fullName>
    </recommendedName>
</protein>
<dbReference type="RefSeq" id="WP_344811398.1">
    <property type="nucleotide sequence ID" value="NZ_BAAAYX010000003.1"/>
</dbReference>
<evidence type="ECO:0008006" key="4">
    <source>
        <dbReference type="Google" id="ProtNLM"/>
    </source>
</evidence>
<proteinExistence type="predicted"/>
<reference evidence="3" key="1">
    <citation type="journal article" date="2019" name="Int. J. Syst. Evol. Microbiol.">
        <title>The Global Catalogue of Microorganisms (GCM) 10K type strain sequencing project: providing services to taxonomists for standard genome sequencing and annotation.</title>
        <authorList>
            <consortium name="The Broad Institute Genomics Platform"/>
            <consortium name="The Broad Institute Genome Sequencing Center for Infectious Disease"/>
            <person name="Wu L."/>
            <person name="Ma J."/>
        </authorList>
    </citation>
    <scope>NUCLEOTIDE SEQUENCE [LARGE SCALE GENOMIC DNA]</scope>
    <source>
        <strain evidence="3">JCM 16548</strain>
    </source>
</reference>
<feature type="region of interest" description="Disordered" evidence="1">
    <location>
        <begin position="107"/>
        <end position="177"/>
    </location>
</feature>
<dbReference type="Proteomes" id="UP001500051">
    <property type="component" value="Unassembled WGS sequence"/>
</dbReference>
<gene>
    <name evidence="2" type="ORF">GCM10022204_12030</name>
</gene>
<dbReference type="EMBL" id="BAAAYX010000003">
    <property type="protein sequence ID" value="GAA3697565.1"/>
    <property type="molecule type" value="Genomic_DNA"/>
</dbReference>
<comment type="caution">
    <text evidence="2">The sequence shown here is derived from an EMBL/GenBank/DDBJ whole genome shotgun (WGS) entry which is preliminary data.</text>
</comment>
<evidence type="ECO:0000313" key="3">
    <source>
        <dbReference type="Proteomes" id="UP001500051"/>
    </source>
</evidence>